<accession>A0A1X0IPT4</accession>
<feature type="transmembrane region" description="Helical" evidence="1">
    <location>
        <begin position="91"/>
        <end position="110"/>
    </location>
</feature>
<reference evidence="2 3" key="1">
    <citation type="submission" date="2016-12" db="EMBL/GenBank/DDBJ databases">
        <title>The new phylogeny of genus Mycobacterium.</title>
        <authorList>
            <person name="Tortoli E."/>
            <person name="Trovato A."/>
            <person name="Cirillo D.M."/>
        </authorList>
    </citation>
    <scope>NUCLEOTIDE SEQUENCE [LARGE SCALE GENOMIC DNA]</scope>
    <source>
        <strain evidence="2 3">CCUG 66554</strain>
    </source>
</reference>
<name>A0A1X0IPT4_9MYCO</name>
<evidence type="ECO:0000313" key="2">
    <source>
        <dbReference type="EMBL" id="ORB50343.1"/>
    </source>
</evidence>
<feature type="transmembrane region" description="Helical" evidence="1">
    <location>
        <begin position="25"/>
        <end position="47"/>
    </location>
</feature>
<comment type="caution">
    <text evidence="2">The sequence shown here is derived from an EMBL/GenBank/DDBJ whole genome shotgun (WGS) entry which is preliminary data.</text>
</comment>
<evidence type="ECO:0000313" key="3">
    <source>
        <dbReference type="Proteomes" id="UP000192434"/>
    </source>
</evidence>
<protein>
    <submittedName>
        <fullName evidence="2">Uncharacterized protein</fullName>
    </submittedName>
</protein>
<dbReference type="Proteomes" id="UP000192434">
    <property type="component" value="Unassembled WGS sequence"/>
</dbReference>
<sequence length="266" mass="28478">MAEYSLEPLTREQAIAAKERAFKKLNWPISFIGVSALGLFIAGYNVVNDPEAPAFWVASGICILVAAAGVLRLKTVAKRWSYRITRRNTGLGWLIAVPAALGTFALIGWGTTAGLQALGISIARIVGIIILAVSIFGAMVVAGLYWGATLLFKGDADGLFPMCKTEHDGSWDTIDGVVVTTAPGTVEIGLILAPGAEVKPAKNKPGEVLTDLPVRVLVPDTKFDLEAMKWALNQSGRTDVPLIERTPDGHQLLGYSNRWHEATATK</sequence>
<dbReference type="AlphaFoldDB" id="A0A1X0IPT4"/>
<dbReference type="RefSeq" id="WP_083019134.1">
    <property type="nucleotide sequence ID" value="NZ_MVII01000036.1"/>
</dbReference>
<dbReference type="EMBL" id="MVII01000036">
    <property type="protein sequence ID" value="ORB50343.1"/>
    <property type="molecule type" value="Genomic_DNA"/>
</dbReference>
<feature type="transmembrane region" description="Helical" evidence="1">
    <location>
        <begin position="122"/>
        <end position="146"/>
    </location>
</feature>
<proteinExistence type="predicted"/>
<evidence type="ECO:0000256" key="1">
    <source>
        <dbReference type="SAM" id="Phobius"/>
    </source>
</evidence>
<feature type="transmembrane region" description="Helical" evidence="1">
    <location>
        <begin position="53"/>
        <end position="71"/>
    </location>
</feature>
<dbReference type="OrthoDB" id="4753623at2"/>
<keyword evidence="1" id="KW-1133">Transmembrane helix</keyword>
<organism evidence="2 3">
    <name type="scientific">Mycobacteroides saopaulense</name>
    <dbReference type="NCBI Taxonomy" id="1578165"/>
    <lineage>
        <taxon>Bacteria</taxon>
        <taxon>Bacillati</taxon>
        <taxon>Actinomycetota</taxon>
        <taxon>Actinomycetes</taxon>
        <taxon>Mycobacteriales</taxon>
        <taxon>Mycobacteriaceae</taxon>
        <taxon>Mycobacteroides</taxon>
    </lineage>
</organism>
<keyword evidence="1" id="KW-0472">Membrane</keyword>
<gene>
    <name evidence="2" type="ORF">BST43_22450</name>
</gene>
<keyword evidence="1" id="KW-0812">Transmembrane</keyword>